<dbReference type="GeneTree" id="ENSGT00940000164698"/>
<dbReference type="AlphaFoldDB" id="H3AK97"/>
<dbReference type="HOGENOM" id="CLU_000680_2_1_1"/>
<dbReference type="PANTHER" id="PTHR19446">
    <property type="entry name" value="REVERSE TRANSCRIPTASES"/>
    <property type="match status" value="1"/>
</dbReference>
<reference evidence="1" key="2">
    <citation type="submission" date="2025-08" db="UniProtKB">
        <authorList>
            <consortium name="Ensembl"/>
        </authorList>
    </citation>
    <scope>IDENTIFICATION</scope>
</reference>
<evidence type="ECO:0008006" key="3">
    <source>
        <dbReference type="Google" id="ProtNLM"/>
    </source>
</evidence>
<dbReference type="Gene3D" id="3.60.10.10">
    <property type="entry name" value="Endonuclease/exonuclease/phosphatase"/>
    <property type="match status" value="1"/>
</dbReference>
<dbReference type="InterPro" id="IPR036691">
    <property type="entry name" value="Endo/exonu/phosph_ase_sf"/>
</dbReference>
<accession>H3AK97</accession>
<dbReference type="Ensembl" id="ENSLACT00000010145.1">
    <property type="protein sequence ID" value="ENSLACP00000010068.1"/>
    <property type="gene ID" value="ENSLACG00000008874.1"/>
</dbReference>
<dbReference type="InParanoid" id="H3AK97"/>
<sequence length="304" mass="35267">IGGDFNEVMELQLDRSIKAKMHPSGTNLITELNLVDIWRLLNPTVRDYFFFSRRHNSNSRIDYFLILRSLVGDTHAADIESRLISDHTPISCLETSRTWRLNASLLHILELQASIKDAIANFFKDNPKKDHETKMIWDNLKAVLRGRLISYATNSKKEIKTKGLALKQNLSLKDYHSLQNIKYKYNKLSLRNIEFALFRLRQNYFEEGRKLLAFRLRKLKASNTIRLIKNEQGDYKVQNRDINEAFKCFYSNLYTSEAVSDNSKISNYLANINLPRLDQTDRDMLDAPISDQEISKAICGIKSG</sequence>
<organism evidence="1 2">
    <name type="scientific">Latimeria chalumnae</name>
    <name type="common">Coelacanth</name>
    <dbReference type="NCBI Taxonomy" id="7897"/>
    <lineage>
        <taxon>Eukaryota</taxon>
        <taxon>Metazoa</taxon>
        <taxon>Chordata</taxon>
        <taxon>Craniata</taxon>
        <taxon>Vertebrata</taxon>
        <taxon>Euteleostomi</taxon>
        <taxon>Coelacanthiformes</taxon>
        <taxon>Coelacanthidae</taxon>
        <taxon>Latimeria</taxon>
    </lineage>
</organism>
<keyword evidence="2" id="KW-1185">Reference proteome</keyword>
<evidence type="ECO:0000313" key="1">
    <source>
        <dbReference type="Ensembl" id="ENSLACP00000010068.1"/>
    </source>
</evidence>
<dbReference type="Proteomes" id="UP000008672">
    <property type="component" value="Unassembled WGS sequence"/>
</dbReference>
<dbReference type="EMBL" id="AFYH01197595">
    <property type="status" value="NOT_ANNOTATED_CDS"/>
    <property type="molecule type" value="Genomic_DNA"/>
</dbReference>
<evidence type="ECO:0000313" key="2">
    <source>
        <dbReference type="Proteomes" id="UP000008672"/>
    </source>
</evidence>
<proteinExistence type="predicted"/>
<protein>
    <recommendedName>
        <fullName evidence="3">Endonuclease/exonuclease/phosphatase domain-containing protein</fullName>
    </recommendedName>
</protein>
<dbReference type="SUPFAM" id="SSF56219">
    <property type="entry name" value="DNase I-like"/>
    <property type="match status" value="1"/>
</dbReference>
<reference evidence="2" key="1">
    <citation type="submission" date="2011-08" db="EMBL/GenBank/DDBJ databases">
        <title>The draft genome of Latimeria chalumnae.</title>
        <authorList>
            <person name="Di Palma F."/>
            <person name="Alfoldi J."/>
            <person name="Johnson J."/>
            <person name="Berlin A."/>
            <person name="Gnerre S."/>
            <person name="Jaffe D."/>
            <person name="MacCallum I."/>
            <person name="Young S."/>
            <person name="Walker B.J."/>
            <person name="Lander E."/>
            <person name="Lindblad-Toh K."/>
        </authorList>
    </citation>
    <scope>NUCLEOTIDE SEQUENCE [LARGE SCALE GENOMIC DNA]</scope>
    <source>
        <strain evidence="2">Wild caught</strain>
    </source>
</reference>
<name>H3AK97_LATCH</name>
<reference evidence="1" key="3">
    <citation type="submission" date="2025-09" db="UniProtKB">
        <authorList>
            <consortium name="Ensembl"/>
        </authorList>
    </citation>
    <scope>IDENTIFICATION</scope>
</reference>
<dbReference type="STRING" id="7897.ENSLACP00000010068"/>